<dbReference type="Pfam" id="PF00069">
    <property type="entry name" value="Pkinase"/>
    <property type="match status" value="1"/>
</dbReference>
<dbReference type="SUPFAM" id="SSF56112">
    <property type="entry name" value="Protein kinase-like (PK-like)"/>
    <property type="match status" value="1"/>
</dbReference>
<evidence type="ECO:0000256" key="6">
    <source>
        <dbReference type="ARBA" id="ARBA00047919"/>
    </source>
</evidence>
<dbReference type="GeneID" id="54458791"/>
<evidence type="ECO:0000256" key="4">
    <source>
        <dbReference type="ARBA" id="ARBA00022777"/>
    </source>
</evidence>
<reference evidence="11" key="3">
    <citation type="submission" date="2025-04" db="UniProtKB">
        <authorList>
            <consortium name="RefSeq"/>
        </authorList>
    </citation>
    <scope>IDENTIFICATION</scope>
    <source>
        <strain evidence="11">CBS 304.34</strain>
    </source>
</reference>
<sequence>MWKKGQMISKGSHCRAYLGINMVTGKLLVVKEYAVRSKEEQKRLALDKDTFFKLDHVNLVQILGLEESKSNFIVFEEYVTGSSLRSLMPKDGKLEDSVIRSFARQTTAALAYLHSEGVLHRNLEADEIQLNTGNGTCKLCLNFDTSRTSNWPDKESSAIGAGTWLAPEVVRSSGNGYSAKADVWSLGCCVLEMMAGDRPWSLGAIYMPPSLAPPIPDDVAAEANTEGIAFIYDCFTIDPSERPSADTLLRNHPYIEIDPTYDFLRTELYAKIK</sequence>
<dbReference type="AlphaFoldDB" id="A0A6A6YJ34"/>
<accession>A0A6A6YJ34</accession>
<keyword evidence="3" id="KW-0547">Nucleotide-binding</keyword>
<dbReference type="InterPro" id="IPR000719">
    <property type="entry name" value="Prot_kinase_dom"/>
</dbReference>
<dbReference type="EC" id="2.7.11.24" evidence="1"/>
<evidence type="ECO:0000313" key="10">
    <source>
        <dbReference type="Proteomes" id="UP000504636"/>
    </source>
</evidence>
<dbReference type="OrthoDB" id="266718at2759"/>
<keyword evidence="10" id="KW-1185">Reference proteome</keyword>
<name>A0A6A6YJ34_9PEZI</name>
<dbReference type="EMBL" id="MU003702">
    <property type="protein sequence ID" value="KAF2808866.1"/>
    <property type="molecule type" value="Genomic_DNA"/>
</dbReference>
<reference evidence="9 11" key="1">
    <citation type="journal article" date="2020" name="Stud. Mycol.">
        <title>101 Dothideomycetes genomes: a test case for predicting lifestyles and emergence of pathogens.</title>
        <authorList>
            <person name="Haridas S."/>
            <person name="Albert R."/>
            <person name="Binder M."/>
            <person name="Bloem J."/>
            <person name="Labutti K."/>
            <person name="Salamov A."/>
            <person name="Andreopoulos B."/>
            <person name="Baker S."/>
            <person name="Barry K."/>
            <person name="Bills G."/>
            <person name="Bluhm B."/>
            <person name="Cannon C."/>
            <person name="Castanera R."/>
            <person name="Culley D."/>
            <person name="Daum C."/>
            <person name="Ezra D."/>
            <person name="Gonzalez J."/>
            <person name="Henrissat B."/>
            <person name="Kuo A."/>
            <person name="Liang C."/>
            <person name="Lipzen A."/>
            <person name="Lutzoni F."/>
            <person name="Magnuson J."/>
            <person name="Mondo S."/>
            <person name="Nolan M."/>
            <person name="Ohm R."/>
            <person name="Pangilinan J."/>
            <person name="Park H.-J."/>
            <person name="Ramirez L."/>
            <person name="Alfaro M."/>
            <person name="Sun H."/>
            <person name="Tritt A."/>
            <person name="Yoshinaga Y."/>
            <person name="Zwiers L.-H."/>
            <person name="Turgeon B."/>
            <person name="Goodwin S."/>
            <person name="Spatafora J."/>
            <person name="Crous P."/>
            <person name="Grigoriev I."/>
        </authorList>
    </citation>
    <scope>NUCLEOTIDE SEQUENCE</scope>
    <source>
        <strain evidence="9 11">CBS 304.34</strain>
    </source>
</reference>
<dbReference type="GO" id="GO:0004707">
    <property type="term" value="F:MAP kinase activity"/>
    <property type="evidence" value="ECO:0007669"/>
    <property type="project" value="UniProtKB-EC"/>
</dbReference>
<evidence type="ECO:0000313" key="9">
    <source>
        <dbReference type="EMBL" id="KAF2808866.1"/>
    </source>
</evidence>
<keyword evidence="2" id="KW-0808">Transferase</keyword>
<dbReference type="PANTHER" id="PTHR48016">
    <property type="entry name" value="MAP KINASE KINASE KINASE SSK2-RELATED-RELATED"/>
    <property type="match status" value="1"/>
</dbReference>
<proteinExistence type="predicted"/>
<evidence type="ECO:0000256" key="7">
    <source>
        <dbReference type="ARBA" id="ARBA00048130"/>
    </source>
</evidence>
<keyword evidence="5" id="KW-0067">ATP-binding</keyword>
<reference evidence="11" key="2">
    <citation type="submission" date="2020-04" db="EMBL/GenBank/DDBJ databases">
        <authorList>
            <consortium name="NCBI Genome Project"/>
        </authorList>
    </citation>
    <scope>NUCLEOTIDE SEQUENCE</scope>
    <source>
        <strain evidence="11">CBS 304.34</strain>
    </source>
</reference>
<evidence type="ECO:0000256" key="3">
    <source>
        <dbReference type="ARBA" id="ARBA00022741"/>
    </source>
</evidence>
<dbReference type="PANTHER" id="PTHR48016:SF48">
    <property type="entry name" value="SERINE_THREONINE-PROTEIN KINASE BCK1_SLK1_SSP31"/>
    <property type="match status" value="1"/>
</dbReference>
<dbReference type="InterPro" id="IPR050538">
    <property type="entry name" value="MAP_kinase_kinase_kinase"/>
</dbReference>
<comment type="catalytic activity">
    <reaction evidence="7">
        <text>L-seryl-[protein] + ATP = O-phospho-L-seryl-[protein] + ADP + H(+)</text>
        <dbReference type="Rhea" id="RHEA:17989"/>
        <dbReference type="Rhea" id="RHEA-COMP:9863"/>
        <dbReference type="Rhea" id="RHEA-COMP:11604"/>
        <dbReference type="ChEBI" id="CHEBI:15378"/>
        <dbReference type="ChEBI" id="CHEBI:29999"/>
        <dbReference type="ChEBI" id="CHEBI:30616"/>
        <dbReference type="ChEBI" id="CHEBI:83421"/>
        <dbReference type="ChEBI" id="CHEBI:456216"/>
        <dbReference type="EC" id="2.7.11.24"/>
    </reaction>
    <physiologicalReaction direction="left-to-right" evidence="7">
        <dbReference type="Rhea" id="RHEA:17990"/>
    </physiologicalReaction>
</comment>
<dbReference type="PROSITE" id="PS50011">
    <property type="entry name" value="PROTEIN_KINASE_DOM"/>
    <property type="match status" value="1"/>
</dbReference>
<evidence type="ECO:0000313" key="11">
    <source>
        <dbReference type="RefSeq" id="XP_033575830.1"/>
    </source>
</evidence>
<dbReference type="RefSeq" id="XP_033575830.1">
    <property type="nucleotide sequence ID" value="XM_033717898.1"/>
</dbReference>
<gene>
    <name evidence="9 11" type="ORF">BDZ99DRAFT_444700</name>
</gene>
<feature type="domain" description="Protein kinase" evidence="8">
    <location>
        <begin position="2"/>
        <end position="255"/>
    </location>
</feature>
<evidence type="ECO:0000256" key="5">
    <source>
        <dbReference type="ARBA" id="ARBA00022840"/>
    </source>
</evidence>
<keyword evidence="4 9" id="KW-0418">Kinase</keyword>
<comment type="catalytic activity">
    <reaction evidence="6">
        <text>L-threonyl-[protein] + ATP = O-phospho-L-threonyl-[protein] + ADP + H(+)</text>
        <dbReference type="Rhea" id="RHEA:46608"/>
        <dbReference type="Rhea" id="RHEA-COMP:11060"/>
        <dbReference type="Rhea" id="RHEA-COMP:11605"/>
        <dbReference type="ChEBI" id="CHEBI:15378"/>
        <dbReference type="ChEBI" id="CHEBI:30013"/>
        <dbReference type="ChEBI" id="CHEBI:30616"/>
        <dbReference type="ChEBI" id="CHEBI:61977"/>
        <dbReference type="ChEBI" id="CHEBI:456216"/>
        <dbReference type="EC" id="2.7.11.24"/>
    </reaction>
    <physiologicalReaction direction="left-to-right" evidence="6">
        <dbReference type="Rhea" id="RHEA:46609"/>
    </physiologicalReaction>
</comment>
<evidence type="ECO:0000256" key="2">
    <source>
        <dbReference type="ARBA" id="ARBA00022679"/>
    </source>
</evidence>
<dbReference type="Proteomes" id="UP000504636">
    <property type="component" value="Unplaced"/>
</dbReference>
<organism evidence="9">
    <name type="scientific">Mytilinidion resinicola</name>
    <dbReference type="NCBI Taxonomy" id="574789"/>
    <lineage>
        <taxon>Eukaryota</taxon>
        <taxon>Fungi</taxon>
        <taxon>Dikarya</taxon>
        <taxon>Ascomycota</taxon>
        <taxon>Pezizomycotina</taxon>
        <taxon>Dothideomycetes</taxon>
        <taxon>Pleosporomycetidae</taxon>
        <taxon>Mytilinidiales</taxon>
        <taxon>Mytilinidiaceae</taxon>
        <taxon>Mytilinidion</taxon>
    </lineage>
</organism>
<evidence type="ECO:0000259" key="8">
    <source>
        <dbReference type="PROSITE" id="PS50011"/>
    </source>
</evidence>
<dbReference type="InterPro" id="IPR011009">
    <property type="entry name" value="Kinase-like_dom_sf"/>
</dbReference>
<dbReference type="GO" id="GO:0005524">
    <property type="term" value="F:ATP binding"/>
    <property type="evidence" value="ECO:0007669"/>
    <property type="project" value="UniProtKB-KW"/>
</dbReference>
<feature type="non-terminal residue" evidence="9">
    <location>
        <position position="273"/>
    </location>
</feature>
<dbReference type="Gene3D" id="1.10.510.10">
    <property type="entry name" value="Transferase(Phosphotransferase) domain 1"/>
    <property type="match status" value="1"/>
</dbReference>
<protein>
    <recommendedName>
        <fullName evidence="1">mitogen-activated protein kinase</fullName>
        <ecNumber evidence="1">2.7.11.24</ecNumber>
    </recommendedName>
</protein>
<evidence type="ECO:0000256" key="1">
    <source>
        <dbReference type="ARBA" id="ARBA00012411"/>
    </source>
</evidence>